<keyword evidence="1" id="KW-0812">Transmembrane</keyword>
<keyword evidence="1" id="KW-1133">Transmembrane helix</keyword>
<gene>
    <name evidence="2" type="ORF">LEP1GSC188_4274</name>
</gene>
<evidence type="ECO:0000313" key="2">
    <source>
        <dbReference type="EMBL" id="EMF84048.1"/>
    </source>
</evidence>
<keyword evidence="1" id="KW-0472">Membrane</keyword>
<evidence type="ECO:0000256" key="1">
    <source>
        <dbReference type="SAM" id="Phobius"/>
    </source>
</evidence>
<accession>M3ESN4</accession>
<evidence type="ECO:0000313" key="3">
    <source>
        <dbReference type="Proteomes" id="UP000011770"/>
    </source>
</evidence>
<feature type="transmembrane region" description="Helical" evidence="1">
    <location>
        <begin position="33"/>
        <end position="52"/>
    </location>
</feature>
<comment type="caution">
    <text evidence="2">The sequence shown here is derived from an EMBL/GenBank/DDBJ whole genome shotgun (WGS) entry which is preliminary data.</text>
</comment>
<protein>
    <submittedName>
        <fullName evidence="2">Uncharacterized protein</fullName>
    </submittedName>
</protein>
<dbReference type="AlphaFoldDB" id="M3ESN4"/>
<organism evidence="2 3">
    <name type="scientific">Leptospira weilii serovar Topaz str. LT2116</name>
    <dbReference type="NCBI Taxonomy" id="1088540"/>
    <lineage>
        <taxon>Bacteria</taxon>
        <taxon>Pseudomonadati</taxon>
        <taxon>Spirochaetota</taxon>
        <taxon>Spirochaetia</taxon>
        <taxon>Leptospirales</taxon>
        <taxon>Leptospiraceae</taxon>
        <taxon>Leptospira</taxon>
    </lineage>
</organism>
<reference evidence="2 3" key="1">
    <citation type="submission" date="2013-01" db="EMBL/GenBank/DDBJ databases">
        <authorList>
            <person name="Harkins D.M."/>
            <person name="Durkin A.S."/>
            <person name="Brinkac L.M."/>
            <person name="Haft D.H."/>
            <person name="Selengut J.D."/>
            <person name="Sanka R."/>
            <person name="DePew J."/>
            <person name="Purushe J."/>
            <person name="Tulsiani S.M."/>
            <person name="Graham G.C."/>
            <person name="Burns M.-A."/>
            <person name="Dohnt M.F."/>
            <person name="Smythe L.D."/>
            <person name="McKay D.B."/>
            <person name="Craig S.B."/>
            <person name="Vinetz J.M."/>
            <person name="Sutton G.G."/>
            <person name="Nierman W.C."/>
            <person name="Fouts D.E."/>
        </authorList>
    </citation>
    <scope>NUCLEOTIDE SEQUENCE [LARGE SCALE GENOMIC DNA]</scope>
    <source>
        <strain evidence="2 3">LT2116</strain>
    </source>
</reference>
<sequence>MRGNFNETSNKWIFWLFLNLIRSLNFRDSELKYILFFEYLNCGFFIVFSVFVF</sequence>
<dbReference type="EMBL" id="AHOR02000010">
    <property type="protein sequence ID" value="EMF84048.1"/>
    <property type="molecule type" value="Genomic_DNA"/>
</dbReference>
<dbReference type="Proteomes" id="UP000011770">
    <property type="component" value="Unassembled WGS sequence"/>
</dbReference>
<name>M3ESN4_9LEPT</name>
<proteinExistence type="predicted"/>